<reference evidence="7 8" key="1">
    <citation type="submission" date="2016-07" db="EMBL/GenBank/DDBJ databases">
        <title>Comparative genomics of the Campylobacter concisus group.</title>
        <authorList>
            <person name="Miller W.G."/>
            <person name="Yee E."/>
            <person name="Chapman M.H."/>
            <person name="Huynh S."/>
            <person name="Bono J.L."/>
            <person name="On S.L.W."/>
            <person name="StLeger J."/>
            <person name="Foster G."/>
            <person name="Parker C.T."/>
        </authorList>
    </citation>
    <scope>NUCLEOTIDE SEQUENCE [LARGE SCALE GENOMIC DNA]</scope>
    <source>
        <strain evidence="7 8">ATCC 33238</strain>
    </source>
</reference>
<comment type="catalytic activity">
    <reaction evidence="4 5">
        <text>uridine(38/39/40) in tRNA = pseudouridine(38/39/40) in tRNA</text>
        <dbReference type="Rhea" id="RHEA:22376"/>
        <dbReference type="Rhea" id="RHEA-COMP:10085"/>
        <dbReference type="Rhea" id="RHEA-COMP:10087"/>
        <dbReference type="ChEBI" id="CHEBI:65314"/>
        <dbReference type="ChEBI" id="CHEBI:65315"/>
        <dbReference type="EC" id="5.4.99.12"/>
    </reaction>
</comment>
<feature type="binding site" evidence="4">
    <location>
        <position position="109"/>
    </location>
    <ligand>
        <name>substrate</name>
    </ligand>
</feature>
<evidence type="ECO:0000256" key="1">
    <source>
        <dbReference type="ARBA" id="ARBA00009375"/>
    </source>
</evidence>
<dbReference type="AlphaFoldDB" id="A0A6G5QLG6"/>
<dbReference type="Proteomes" id="UP000502377">
    <property type="component" value="Chromosome"/>
</dbReference>
<dbReference type="GO" id="GO:0160147">
    <property type="term" value="F:tRNA pseudouridine(38-40) synthase activity"/>
    <property type="evidence" value="ECO:0007669"/>
    <property type="project" value="UniProtKB-EC"/>
</dbReference>
<feature type="domain" description="Pseudouridine synthase I TruA alpha/beta" evidence="6">
    <location>
        <begin position="8"/>
        <end position="103"/>
    </location>
</feature>
<dbReference type="InterPro" id="IPR001406">
    <property type="entry name" value="PsdUridine_synth_TruA"/>
</dbReference>
<dbReference type="InterPro" id="IPR020095">
    <property type="entry name" value="PsdUridine_synth_TruA_C"/>
</dbReference>
<dbReference type="HAMAP" id="MF_00171">
    <property type="entry name" value="TruA"/>
    <property type="match status" value="1"/>
</dbReference>
<dbReference type="NCBIfam" id="TIGR00071">
    <property type="entry name" value="hisT_truA"/>
    <property type="match status" value="1"/>
</dbReference>
<dbReference type="Gene3D" id="3.30.70.580">
    <property type="entry name" value="Pseudouridine synthase I, catalytic domain, N-terminal subdomain"/>
    <property type="match status" value="1"/>
</dbReference>
<dbReference type="InterPro" id="IPR020103">
    <property type="entry name" value="PsdUridine_synth_cat_dom_sf"/>
</dbReference>
<dbReference type="EC" id="5.4.99.12" evidence="4"/>
<dbReference type="KEGG" id="crx:CRECT_0832"/>
<name>A0A6G5QLG6_CAMRE</name>
<comment type="function">
    <text evidence="4">Formation of pseudouridine at positions 38, 39 and 40 in the anticodon stem and loop of transfer RNAs.</text>
</comment>
<dbReference type="InterPro" id="IPR020094">
    <property type="entry name" value="TruA/RsuA/RluB/E/F_N"/>
</dbReference>
<evidence type="ECO:0000259" key="6">
    <source>
        <dbReference type="Pfam" id="PF01416"/>
    </source>
</evidence>
<accession>A0A6G5QLG6</accession>
<evidence type="ECO:0000313" key="8">
    <source>
        <dbReference type="Proteomes" id="UP000502377"/>
    </source>
</evidence>
<sequence length="483" mass="53171">MRLKLVFSYDGSKFQGSQTQPHENGVEDALGAALAHVGIFSKIISSSRTDKGVHANNQVACVECGEHFRDFTRLKSLINRHAHPAVHVKFISRARDCFHPRYDATARAYRYVINHGEFSPFLAPYETFLPRFDLNLANELLALFVGEHDFSAFMKLGSDVKSPVRRVSKAFCYARGERSIIVFKANGFLRAQVRLMVASVFKALELAKNGKFKETDVREFKFKSAKAANLSANLTEPNFEKGSLNLCSNLSGKPEEVKFDAANLSKRADKNLSINTAKESRKLDFTADGTAFKFDEDLKTSDDKNLVSNSMGLGRNVNLDGIVNLNANAAGCGDVLAANEKNINRDEFKSNANLSSAKGSNLKASSTDYDALKFGAEHVNLSSNLNKTGSIRHQIAAQKIGNESINSALNLTQTISASRIQNAEPKISGKNTNENLASSASDCLGANFLKAKELLRRAIYEQKPLTRIPAPPNGLYLNRVFYE</sequence>
<dbReference type="RefSeq" id="WP_004319849.1">
    <property type="nucleotide sequence ID" value="NZ_CP012543.1"/>
</dbReference>
<keyword evidence="2 4" id="KW-0819">tRNA processing</keyword>
<evidence type="ECO:0000256" key="2">
    <source>
        <dbReference type="ARBA" id="ARBA00022694"/>
    </source>
</evidence>
<dbReference type="Pfam" id="PF01416">
    <property type="entry name" value="PseudoU_synth_1"/>
    <property type="match status" value="2"/>
</dbReference>
<comment type="subunit">
    <text evidence="4">Homodimer.</text>
</comment>
<proteinExistence type="inferred from homology"/>
<keyword evidence="3 4" id="KW-0413">Isomerase</keyword>
<gene>
    <name evidence="4 7" type="primary">truA</name>
    <name evidence="7" type="ORF">CRECT_0832</name>
</gene>
<feature type="active site" description="Nucleophile" evidence="4">
    <location>
        <position position="50"/>
    </location>
</feature>
<evidence type="ECO:0000256" key="3">
    <source>
        <dbReference type="ARBA" id="ARBA00023235"/>
    </source>
</evidence>
<protein>
    <recommendedName>
        <fullName evidence="4">tRNA pseudouridine synthase A</fullName>
        <ecNumber evidence="4">5.4.99.12</ecNumber>
    </recommendedName>
    <alternativeName>
        <fullName evidence="4">tRNA pseudouridine(38-40) synthase</fullName>
    </alternativeName>
    <alternativeName>
        <fullName evidence="4">tRNA pseudouridylate synthase I</fullName>
    </alternativeName>
    <alternativeName>
        <fullName evidence="4">tRNA-uridine isomerase I</fullName>
    </alternativeName>
</protein>
<dbReference type="PANTHER" id="PTHR11142">
    <property type="entry name" value="PSEUDOURIDYLATE SYNTHASE"/>
    <property type="match status" value="1"/>
</dbReference>
<comment type="similarity">
    <text evidence="1 4 5">Belongs to the tRNA pseudouridine synthase TruA family.</text>
</comment>
<dbReference type="EMBL" id="CP012543">
    <property type="protein sequence ID" value="QCD46510.1"/>
    <property type="molecule type" value="Genomic_DNA"/>
</dbReference>
<evidence type="ECO:0000256" key="4">
    <source>
        <dbReference type="HAMAP-Rule" id="MF_00171"/>
    </source>
</evidence>
<evidence type="ECO:0000256" key="5">
    <source>
        <dbReference type="RuleBase" id="RU003792"/>
    </source>
</evidence>
<organism evidence="7 8">
    <name type="scientific">Campylobacter rectus</name>
    <name type="common">Wolinella recta</name>
    <dbReference type="NCBI Taxonomy" id="203"/>
    <lineage>
        <taxon>Bacteria</taxon>
        <taxon>Pseudomonadati</taxon>
        <taxon>Campylobacterota</taxon>
        <taxon>Epsilonproteobacteria</taxon>
        <taxon>Campylobacterales</taxon>
        <taxon>Campylobacteraceae</taxon>
        <taxon>Campylobacter</taxon>
    </lineage>
</organism>
<evidence type="ECO:0000313" key="7">
    <source>
        <dbReference type="EMBL" id="QCD46510.1"/>
    </source>
</evidence>
<dbReference type="PANTHER" id="PTHR11142:SF0">
    <property type="entry name" value="TRNA PSEUDOURIDINE SYNTHASE-LIKE 1"/>
    <property type="match status" value="1"/>
</dbReference>
<dbReference type="CDD" id="cd02570">
    <property type="entry name" value="PseudoU_synth_EcTruA"/>
    <property type="match status" value="1"/>
</dbReference>
<feature type="domain" description="Pseudouridine synthase I TruA alpha/beta" evidence="6">
    <location>
        <begin position="142"/>
        <end position="219"/>
    </location>
</feature>
<comment type="caution">
    <text evidence="4">Lacks conserved residue(s) required for the propagation of feature annotation.</text>
</comment>
<dbReference type="InterPro" id="IPR020097">
    <property type="entry name" value="PsdUridine_synth_TruA_a/b_dom"/>
</dbReference>
<dbReference type="GO" id="GO:0031119">
    <property type="term" value="P:tRNA pseudouridine synthesis"/>
    <property type="evidence" value="ECO:0007669"/>
    <property type="project" value="UniProtKB-UniRule"/>
</dbReference>
<dbReference type="GO" id="GO:0003723">
    <property type="term" value="F:RNA binding"/>
    <property type="evidence" value="ECO:0007669"/>
    <property type="project" value="InterPro"/>
</dbReference>
<dbReference type="SUPFAM" id="SSF55120">
    <property type="entry name" value="Pseudouridine synthase"/>
    <property type="match status" value="1"/>
</dbReference>
<dbReference type="Gene3D" id="3.30.70.660">
    <property type="entry name" value="Pseudouridine synthase I, catalytic domain, C-terminal subdomain"/>
    <property type="match status" value="1"/>
</dbReference>